<protein>
    <submittedName>
        <fullName evidence="6">Penicillin-binding protein 2</fullName>
    </submittedName>
</protein>
<evidence type="ECO:0000313" key="6">
    <source>
        <dbReference type="EMBL" id="MBD3870236.1"/>
    </source>
</evidence>
<dbReference type="InterPro" id="IPR012338">
    <property type="entry name" value="Beta-lactam/transpept-like"/>
</dbReference>
<evidence type="ECO:0000259" key="5">
    <source>
        <dbReference type="Pfam" id="PF03717"/>
    </source>
</evidence>
<dbReference type="GO" id="GO:0005886">
    <property type="term" value="C:plasma membrane"/>
    <property type="evidence" value="ECO:0007669"/>
    <property type="project" value="TreeGrafter"/>
</dbReference>
<dbReference type="PANTHER" id="PTHR30627">
    <property type="entry name" value="PEPTIDOGLYCAN D,D-TRANSPEPTIDASE"/>
    <property type="match status" value="1"/>
</dbReference>
<comment type="caution">
    <text evidence="6">The sequence shown here is derived from an EMBL/GenBank/DDBJ whole genome shotgun (WGS) entry which is preliminary data.</text>
</comment>
<evidence type="ECO:0000259" key="4">
    <source>
        <dbReference type="Pfam" id="PF00905"/>
    </source>
</evidence>
<dbReference type="Pfam" id="PF03717">
    <property type="entry name" value="PBP_dimer"/>
    <property type="match status" value="1"/>
</dbReference>
<keyword evidence="2" id="KW-0121">Carboxypeptidase</keyword>
<comment type="subcellular location">
    <subcellularLocation>
        <location evidence="1">Membrane</location>
    </subcellularLocation>
</comment>
<dbReference type="PANTHER" id="PTHR30627:SF1">
    <property type="entry name" value="PEPTIDOGLYCAN D,D-TRANSPEPTIDASE FTSI"/>
    <property type="match status" value="1"/>
</dbReference>
<dbReference type="AlphaFoldDB" id="A0A8J6Y032"/>
<dbReference type="GO" id="GO:0008658">
    <property type="term" value="F:penicillin binding"/>
    <property type="evidence" value="ECO:0007669"/>
    <property type="project" value="InterPro"/>
</dbReference>
<reference evidence="6 7" key="1">
    <citation type="submission" date="2020-08" db="EMBL/GenBank/DDBJ databases">
        <title>Acidobacteriota in marine sediments use diverse sulfur dissimilation pathways.</title>
        <authorList>
            <person name="Wasmund K."/>
        </authorList>
    </citation>
    <scope>NUCLEOTIDE SEQUENCE [LARGE SCALE GENOMIC DNA]</scope>
    <source>
        <strain evidence="6">MAG AM3-A</strain>
    </source>
</reference>
<evidence type="ECO:0000313" key="7">
    <source>
        <dbReference type="Proteomes" id="UP000598633"/>
    </source>
</evidence>
<dbReference type="Gene3D" id="3.90.1310.10">
    <property type="entry name" value="Penicillin-binding protein 2a (Domain 2)"/>
    <property type="match status" value="1"/>
</dbReference>
<feature type="domain" description="Penicillin-binding protein dimerisation" evidence="5">
    <location>
        <begin position="49"/>
        <end position="185"/>
    </location>
</feature>
<proteinExistence type="predicted"/>
<dbReference type="InterPro" id="IPR005311">
    <property type="entry name" value="PBP_dimer"/>
</dbReference>
<dbReference type="GO" id="GO:0071555">
    <property type="term" value="P:cell wall organization"/>
    <property type="evidence" value="ECO:0007669"/>
    <property type="project" value="TreeGrafter"/>
</dbReference>
<evidence type="ECO:0000256" key="2">
    <source>
        <dbReference type="ARBA" id="ARBA00022645"/>
    </source>
</evidence>
<keyword evidence="2" id="KW-0645">Protease</keyword>
<dbReference type="SUPFAM" id="SSF56601">
    <property type="entry name" value="beta-lactamase/transpeptidase-like"/>
    <property type="match status" value="1"/>
</dbReference>
<gene>
    <name evidence="6" type="ORF">IFJ97_02615</name>
</gene>
<dbReference type="InterPro" id="IPR050515">
    <property type="entry name" value="Beta-lactam/transpept"/>
</dbReference>
<name>A0A8J6Y032_9BACT</name>
<keyword evidence="2" id="KW-0378">Hydrolase</keyword>
<dbReference type="InterPro" id="IPR001460">
    <property type="entry name" value="PCN-bd_Tpept"/>
</dbReference>
<dbReference type="EMBL" id="JACXWA010000044">
    <property type="protein sequence ID" value="MBD3870236.1"/>
    <property type="molecule type" value="Genomic_DNA"/>
</dbReference>
<dbReference type="SUPFAM" id="SSF56519">
    <property type="entry name" value="Penicillin binding protein dimerisation domain"/>
    <property type="match status" value="1"/>
</dbReference>
<accession>A0A8J6Y032</accession>
<dbReference type="InterPro" id="IPR036138">
    <property type="entry name" value="PBP_dimer_sf"/>
</dbReference>
<feature type="domain" description="Penicillin-binding protein transpeptidase" evidence="4">
    <location>
        <begin position="239"/>
        <end position="540"/>
    </location>
</feature>
<dbReference type="Proteomes" id="UP000598633">
    <property type="component" value="Unassembled WGS sequence"/>
</dbReference>
<dbReference type="GO" id="GO:0004180">
    <property type="term" value="F:carboxypeptidase activity"/>
    <property type="evidence" value="ECO:0007669"/>
    <property type="project" value="UniProtKB-KW"/>
</dbReference>
<evidence type="ECO:0000256" key="3">
    <source>
        <dbReference type="ARBA" id="ARBA00023136"/>
    </source>
</evidence>
<dbReference type="Gene3D" id="3.30.450.330">
    <property type="match status" value="1"/>
</dbReference>
<dbReference type="Gene3D" id="3.40.710.10">
    <property type="entry name" value="DD-peptidase/beta-lactamase superfamily"/>
    <property type="match status" value="1"/>
</dbReference>
<evidence type="ECO:0000256" key="1">
    <source>
        <dbReference type="ARBA" id="ARBA00004370"/>
    </source>
</evidence>
<sequence length="574" mass="61894">MNRRRLLVVIAGLVLGAAGVVARSVQISVFEHSYWGKRALKQQQHVIDVPGPRGTIRTADGYVLATSIERVAIQVNTRILEYPEIFAAAVAPLLDQKQNDLERRLGGDPRSVWLAKRVRPELAEQVVALAPHAVILVPDFARIYPQGSLAAPVVGFVGREELQTIGRAGLEHHFDAYLAGVPEQYLAVNDAVQRKVQLQRLQRGRAGYDLQLTLLARLQARCEAVLVRALRTHEARAASAVVVDVQTGQVLALASLPSFDPSNPGAAKTENWRLRPVQDAFEPGSTVKPFVAAAALAADVVRPGERFDCLERGVSVAGHWVRDHVDPGRYTVDEVVVYSANAGIIEIAERLSEERLRHAFETFGFGRRSGVIFPAEARGLLPETRTWSKMSRAGFALGQELIVSPLQLAMAYAAIGNGGWLLEPQLVMTDSISGAAADTGTRTRILDEALARRLLDMLEGVVREGTGALAGVPGYRTAGKTGTAQRAVGGSFDDQHHISWFAGLMPMPDPRIVVVVAVEDPTEVDFWASTVAAPVFAEIAEAAACLLDLAPTEPVPPPEQLIARGEVAAEGESA</sequence>
<organism evidence="6 7">
    <name type="scientific">Candidatus Sulfomarinibacter kjeldsenii</name>
    <dbReference type="NCBI Taxonomy" id="2885994"/>
    <lineage>
        <taxon>Bacteria</taxon>
        <taxon>Pseudomonadati</taxon>
        <taxon>Acidobacteriota</taxon>
        <taxon>Thermoanaerobaculia</taxon>
        <taxon>Thermoanaerobaculales</taxon>
        <taxon>Candidatus Sulfomarinibacteraceae</taxon>
        <taxon>Candidatus Sulfomarinibacter</taxon>
    </lineage>
</organism>
<dbReference type="Pfam" id="PF00905">
    <property type="entry name" value="Transpeptidase"/>
    <property type="match status" value="1"/>
</dbReference>
<keyword evidence="3" id="KW-0472">Membrane</keyword>